<dbReference type="EMBL" id="CM056744">
    <property type="protein sequence ID" value="KAJ8667748.1"/>
    <property type="molecule type" value="Genomic_DNA"/>
</dbReference>
<evidence type="ECO:0000313" key="1">
    <source>
        <dbReference type="EMBL" id="KAJ8667748.1"/>
    </source>
</evidence>
<accession>A0ACC2N9E2</accession>
<name>A0ACC2N9E2_9HYME</name>
<dbReference type="Proteomes" id="UP001239111">
    <property type="component" value="Chromosome 4"/>
</dbReference>
<proteinExistence type="predicted"/>
<organism evidence="1 2">
    <name type="scientific">Eretmocerus hayati</name>
    <dbReference type="NCBI Taxonomy" id="131215"/>
    <lineage>
        <taxon>Eukaryota</taxon>
        <taxon>Metazoa</taxon>
        <taxon>Ecdysozoa</taxon>
        <taxon>Arthropoda</taxon>
        <taxon>Hexapoda</taxon>
        <taxon>Insecta</taxon>
        <taxon>Pterygota</taxon>
        <taxon>Neoptera</taxon>
        <taxon>Endopterygota</taxon>
        <taxon>Hymenoptera</taxon>
        <taxon>Apocrita</taxon>
        <taxon>Proctotrupomorpha</taxon>
        <taxon>Chalcidoidea</taxon>
        <taxon>Aphelinidae</taxon>
        <taxon>Aphelininae</taxon>
        <taxon>Eretmocerus</taxon>
    </lineage>
</organism>
<keyword evidence="2" id="KW-1185">Reference proteome</keyword>
<comment type="caution">
    <text evidence="1">The sequence shown here is derived from an EMBL/GenBank/DDBJ whole genome shotgun (WGS) entry which is preliminary data.</text>
</comment>
<gene>
    <name evidence="1" type="ORF">QAD02_009411</name>
</gene>
<reference evidence="1" key="1">
    <citation type="submission" date="2023-04" db="EMBL/GenBank/DDBJ databases">
        <title>A chromosome-level genome assembly of the parasitoid wasp Eretmocerus hayati.</title>
        <authorList>
            <person name="Zhong Y."/>
            <person name="Liu S."/>
            <person name="Liu Y."/>
        </authorList>
    </citation>
    <scope>NUCLEOTIDE SEQUENCE</scope>
    <source>
        <strain evidence="1">ZJU_SS_LIU_2023</strain>
    </source>
</reference>
<sequence>MLTHTDIKPYSCSMCDASFRSWGSLNRHRLSHLEDPPFTCTLCYKTFRGELSLEAHMRMHDDQEPVSSQFHSRSANDRIEFTRAECAKKKKFTCGHCDRMFRYRSGLDIHMRLHSSEEPLVCDRCGESYQCRKNYEKHLADHDADENYSFSCEFCTESFDRASGLLNHLDVHIKEGLPSSSGSCDRFGVASTSRDHENQGSLETGRRNFDISE</sequence>
<protein>
    <submittedName>
        <fullName evidence="1">Uncharacterized protein</fullName>
    </submittedName>
</protein>
<evidence type="ECO:0000313" key="2">
    <source>
        <dbReference type="Proteomes" id="UP001239111"/>
    </source>
</evidence>